<sequence>MDCSFAFSEFC</sequence>
<name>A0A0A8Y874_ARUDO</name>
<evidence type="ECO:0000313" key="1">
    <source>
        <dbReference type="EMBL" id="JAD22391.1"/>
    </source>
</evidence>
<proteinExistence type="predicted"/>
<protein>
    <submittedName>
        <fullName evidence="1">Uncharacterized protein</fullName>
    </submittedName>
</protein>
<organism evidence="1">
    <name type="scientific">Arundo donax</name>
    <name type="common">Giant reed</name>
    <name type="synonym">Donax arundinaceus</name>
    <dbReference type="NCBI Taxonomy" id="35708"/>
    <lineage>
        <taxon>Eukaryota</taxon>
        <taxon>Viridiplantae</taxon>
        <taxon>Streptophyta</taxon>
        <taxon>Embryophyta</taxon>
        <taxon>Tracheophyta</taxon>
        <taxon>Spermatophyta</taxon>
        <taxon>Magnoliopsida</taxon>
        <taxon>Liliopsida</taxon>
        <taxon>Poales</taxon>
        <taxon>Poaceae</taxon>
        <taxon>PACMAD clade</taxon>
        <taxon>Arundinoideae</taxon>
        <taxon>Arundineae</taxon>
        <taxon>Arundo</taxon>
    </lineage>
</organism>
<dbReference type="EMBL" id="GBRH01275504">
    <property type="protein sequence ID" value="JAD22391.1"/>
    <property type="molecule type" value="Transcribed_RNA"/>
</dbReference>
<reference evidence="1" key="2">
    <citation type="journal article" date="2015" name="Data Brief">
        <title>Shoot transcriptome of the giant reed, Arundo donax.</title>
        <authorList>
            <person name="Barrero R.A."/>
            <person name="Guerrero F.D."/>
            <person name="Moolhuijzen P."/>
            <person name="Goolsby J.A."/>
            <person name="Tidwell J."/>
            <person name="Bellgard S.E."/>
            <person name="Bellgard M.I."/>
        </authorList>
    </citation>
    <scope>NUCLEOTIDE SEQUENCE</scope>
    <source>
        <tissue evidence="1">Shoot tissue taken approximately 20 cm above the soil surface</tissue>
    </source>
</reference>
<accession>A0A0A8Y874</accession>
<reference evidence="1" key="1">
    <citation type="submission" date="2014-09" db="EMBL/GenBank/DDBJ databases">
        <authorList>
            <person name="Magalhaes I.L.F."/>
            <person name="Oliveira U."/>
            <person name="Santos F.R."/>
            <person name="Vidigal T.H.D.A."/>
            <person name="Brescovit A.D."/>
            <person name="Santos A.J."/>
        </authorList>
    </citation>
    <scope>NUCLEOTIDE SEQUENCE</scope>
    <source>
        <tissue evidence="1">Shoot tissue taken approximately 20 cm above the soil surface</tissue>
    </source>
</reference>